<organism evidence="7 8">
    <name type="scientific">Desulfoplanes formicivorans</name>
    <dbReference type="NCBI Taxonomy" id="1592317"/>
    <lineage>
        <taxon>Bacteria</taxon>
        <taxon>Pseudomonadati</taxon>
        <taxon>Thermodesulfobacteriota</taxon>
        <taxon>Desulfovibrionia</taxon>
        <taxon>Desulfovibrionales</taxon>
        <taxon>Desulfoplanaceae</taxon>
        <taxon>Desulfoplanes</taxon>
    </lineage>
</organism>
<evidence type="ECO:0000256" key="3">
    <source>
        <dbReference type="ARBA" id="ARBA00022692"/>
    </source>
</evidence>
<keyword evidence="5 6" id="KW-0472">Membrane</keyword>
<feature type="transmembrane region" description="Helical" evidence="6">
    <location>
        <begin position="144"/>
        <end position="162"/>
    </location>
</feature>
<dbReference type="InterPro" id="IPR006214">
    <property type="entry name" value="Bax_inhibitor_1-related"/>
</dbReference>
<dbReference type="CDD" id="cd10432">
    <property type="entry name" value="BI-1-like_bacterial"/>
    <property type="match status" value="1"/>
</dbReference>
<feature type="transmembrane region" description="Helical" evidence="6">
    <location>
        <begin position="114"/>
        <end position="132"/>
    </location>
</feature>
<feature type="transmembrane region" description="Helical" evidence="6">
    <location>
        <begin position="25"/>
        <end position="46"/>
    </location>
</feature>
<dbReference type="EMBL" id="BDFE01000015">
    <property type="protein sequence ID" value="GAU08657.1"/>
    <property type="molecule type" value="Genomic_DNA"/>
</dbReference>
<dbReference type="AlphaFoldDB" id="A0A194AF13"/>
<dbReference type="STRING" id="1592317.DPF_1373"/>
<feature type="transmembrane region" description="Helical" evidence="6">
    <location>
        <begin position="90"/>
        <end position="108"/>
    </location>
</feature>
<keyword evidence="4 6" id="KW-1133">Transmembrane helix</keyword>
<proteinExistence type="inferred from homology"/>
<evidence type="ECO:0000256" key="6">
    <source>
        <dbReference type="RuleBase" id="RU004379"/>
    </source>
</evidence>
<evidence type="ECO:0000313" key="7">
    <source>
        <dbReference type="EMBL" id="GAU08657.1"/>
    </source>
</evidence>
<dbReference type="OrthoDB" id="9793828at2"/>
<comment type="caution">
    <text evidence="7">The sequence shown here is derived from an EMBL/GenBank/DDBJ whole genome shotgun (WGS) entry which is preliminary data.</text>
</comment>
<dbReference type="PANTHER" id="PTHR23291">
    <property type="entry name" value="BAX INHIBITOR-RELATED"/>
    <property type="match status" value="1"/>
</dbReference>
<evidence type="ECO:0000256" key="4">
    <source>
        <dbReference type="ARBA" id="ARBA00022989"/>
    </source>
</evidence>
<evidence type="ECO:0000256" key="5">
    <source>
        <dbReference type="ARBA" id="ARBA00023136"/>
    </source>
</evidence>
<name>A0A194AF13_9BACT</name>
<dbReference type="PANTHER" id="PTHR23291:SF50">
    <property type="entry name" value="PROTEIN LIFEGUARD 4"/>
    <property type="match status" value="1"/>
</dbReference>
<keyword evidence="3 6" id="KW-0812">Transmembrane</keyword>
<accession>A0A194AF13</accession>
<comment type="similarity">
    <text evidence="2 6">Belongs to the BI1 family.</text>
</comment>
<evidence type="ECO:0000256" key="1">
    <source>
        <dbReference type="ARBA" id="ARBA00004141"/>
    </source>
</evidence>
<feature type="transmembrane region" description="Helical" evidence="6">
    <location>
        <begin position="168"/>
        <end position="187"/>
    </location>
</feature>
<reference evidence="8" key="1">
    <citation type="submission" date="2016-06" db="EMBL/GenBank/DDBJ databases">
        <title>Draft genome sequence of Desulfoplanes formicivorans strain Pf12B.</title>
        <authorList>
            <person name="Watanabe M."/>
            <person name="Kojima H."/>
            <person name="Fukui M."/>
        </authorList>
    </citation>
    <scope>NUCLEOTIDE SEQUENCE [LARGE SCALE GENOMIC DNA]</scope>
    <source>
        <strain evidence="8">Pf12B</strain>
    </source>
</reference>
<protein>
    <submittedName>
        <fullName evidence="7">Membrane protein</fullName>
    </submittedName>
</protein>
<dbReference type="RefSeq" id="WP_069858359.1">
    <property type="nucleotide sequence ID" value="NZ_BDFE01000015.1"/>
</dbReference>
<dbReference type="Pfam" id="PF01027">
    <property type="entry name" value="Bax1-I"/>
    <property type="match status" value="1"/>
</dbReference>
<evidence type="ECO:0000313" key="8">
    <source>
        <dbReference type="Proteomes" id="UP000095200"/>
    </source>
</evidence>
<sequence length="236" mass="24910">MADFRTAATRTVPQTEVLNAFLRGVYQWMAGGLALTAITAYLVASSPTLVQAIFGNPILFWGLIIAEFGLVMGISGGISKLSASTASGLFLLYSGLNGVTLSAILLAYTGSSVVGTFVICAGMFGAMSVYGMVTKKDLTSMGSFMFMGLVGIILASIVNIFLKSPGLEFAISGIGVLVFVGLTAYDTQKLKVMGQSAPMDDGTAIRRGTILGALTLYLDFINLFLMLLRFFGQARE</sequence>
<feature type="transmembrane region" description="Helical" evidence="6">
    <location>
        <begin position="58"/>
        <end position="78"/>
    </location>
</feature>
<evidence type="ECO:0000256" key="2">
    <source>
        <dbReference type="ARBA" id="ARBA00010350"/>
    </source>
</evidence>
<gene>
    <name evidence="7" type="ORF">DPF_1373</name>
</gene>
<feature type="transmembrane region" description="Helical" evidence="6">
    <location>
        <begin position="208"/>
        <end position="231"/>
    </location>
</feature>
<keyword evidence="8" id="KW-1185">Reference proteome</keyword>
<dbReference type="GO" id="GO:0005886">
    <property type="term" value="C:plasma membrane"/>
    <property type="evidence" value="ECO:0007669"/>
    <property type="project" value="TreeGrafter"/>
</dbReference>
<comment type="subcellular location">
    <subcellularLocation>
        <location evidence="1">Membrane</location>
        <topology evidence="1">Multi-pass membrane protein</topology>
    </subcellularLocation>
</comment>
<dbReference type="Proteomes" id="UP000095200">
    <property type="component" value="Unassembled WGS sequence"/>
</dbReference>